<feature type="non-terminal residue" evidence="2">
    <location>
        <position position="1"/>
    </location>
</feature>
<sequence>MSDEWRRNTSVPIYKNKGDIHNCDSKSHTLQMDPNIPPRPATPMPTQASYALLVTGEHYNVYNKSYLSSTMKGIKAKRLAYTNDQVPKEVWWKDLKKKDKENLSKVGFLPLVPQQSSSQSTNSQNSWLIDPKHISCDCSLFSSVCPPPKIPHPISLANGSKSINPFSKLFIDNYSNYFVIHEHGTSQIIGIGHESRGLYNLESTPFVFVTSPKLLHNHMGHPNLSKLKQMALGLEKVQVNMFAHIFQNKLKRCNYVFSISSLNDSNSVHECPKQSPTRISNTPLGWRQAMVDEMQALDHSGIYELVTLPPKRQLLVVDGWVYDVKVGPNGKVDCLIAKLVAKGYT</sequence>
<evidence type="ECO:0000313" key="2">
    <source>
        <dbReference type="EMBL" id="RDY07365.1"/>
    </source>
</evidence>
<dbReference type="EMBL" id="QJKJ01001484">
    <property type="protein sequence ID" value="RDY07365.1"/>
    <property type="molecule type" value="Genomic_DNA"/>
</dbReference>
<name>A0A371HX58_MUCPR</name>
<keyword evidence="3" id="KW-1185">Reference proteome</keyword>
<dbReference type="Proteomes" id="UP000257109">
    <property type="component" value="Unassembled WGS sequence"/>
</dbReference>
<dbReference type="AlphaFoldDB" id="A0A371HX58"/>
<comment type="caution">
    <text evidence="2">The sequence shown here is derived from an EMBL/GenBank/DDBJ whole genome shotgun (WGS) entry which is preliminary data.</text>
</comment>
<protein>
    <recommendedName>
        <fullName evidence="4">Mitochondrial protein</fullName>
    </recommendedName>
</protein>
<evidence type="ECO:0008006" key="4">
    <source>
        <dbReference type="Google" id="ProtNLM"/>
    </source>
</evidence>
<evidence type="ECO:0000313" key="3">
    <source>
        <dbReference type="Proteomes" id="UP000257109"/>
    </source>
</evidence>
<organism evidence="2 3">
    <name type="scientific">Mucuna pruriens</name>
    <name type="common">Velvet bean</name>
    <name type="synonym">Dolichos pruriens</name>
    <dbReference type="NCBI Taxonomy" id="157652"/>
    <lineage>
        <taxon>Eukaryota</taxon>
        <taxon>Viridiplantae</taxon>
        <taxon>Streptophyta</taxon>
        <taxon>Embryophyta</taxon>
        <taxon>Tracheophyta</taxon>
        <taxon>Spermatophyta</taxon>
        <taxon>Magnoliopsida</taxon>
        <taxon>eudicotyledons</taxon>
        <taxon>Gunneridae</taxon>
        <taxon>Pentapetalae</taxon>
        <taxon>rosids</taxon>
        <taxon>fabids</taxon>
        <taxon>Fabales</taxon>
        <taxon>Fabaceae</taxon>
        <taxon>Papilionoideae</taxon>
        <taxon>50 kb inversion clade</taxon>
        <taxon>NPAAA clade</taxon>
        <taxon>indigoferoid/millettioid clade</taxon>
        <taxon>Phaseoleae</taxon>
        <taxon>Mucuna</taxon>
    </lineage>
</organism>
<feature type="region of interest" description="Disordered" evidence="1">
    <location>
        <begin position="25"/>
        <end position="44"/>
    </location>
</feature>
<evidence type="ECO:0000256" key="1">
    <source>
        <dbReference type="SAM" id="MobiDB-lite"/>
    </source>
</evidence>
<proteinExistence type="predicted"/>
<reference evidence="2" key="1">
    <citation type="submission" date="2018-05" db="EMBL/GenBank/DDBJ databases">
        <title>Draft genome of Mucuna pruriens seed.</title>
        <authorList>
            <person name="Nnadi N.E."/>
            <person name="Vos R."/>
            <person name="Hasami M.H."/>
            <person name="Devisetty U.K."/>
            <person name="Aguiy J.C."/>
        </authorList>
    </citation>
    <scope>NUCLEOTIDE SEQUENCE [LARGE SCALE GENOMIC DNA]</scope>
    <source>
        <strain evidence="2">JCA_2017</strain>
    </source>
</reference>
<accession>A0A371HX58</accession>
<gene>
    <name evidence="2" type="ORF">CR513_08533</name>
</gene>